<dbReference type="SUPFAM" id="SSF69593">
    <property type="entry name" value="Glycerol-3-phosphate (1)-acyltransferase"/>
    <property type="match status" value="1"/>
</dbReference>
<dbReference type="InParanoid" id="A0A4W3HW45"/>
<dbReference type="InterPro" id="IPR045520">
    <property type="entry name" value="GPAT/DHAPAT_C"/>
</dbReference>
<accession>A0A4W3HW45</accession>
<dbReference type="GO" id="GO:0034587">
    <property type="term" value="P:piRNA processing"/>
    <property type="evidence" value="ECO:0007669"/>
    <property type="project" value="TreeGrafter"/>
</dbReference>
<evidence type="ECO:0000259" key="1">
    <source>
        <dbReference type="SMART" id="SM00563"/>
    </source>
</evidence>
<dbReference type="GO" id="GO:0031966">
    <property type="term" value="C:mitochondrial membrane"/>
    <property type="evidence" value="ECO:0007669"/>
    <property type="project" value="TreeGrafter"/>
</dbReference>
<dbReference type="GO" id="GO:0004366">
    <property type="term" value="F:glycerol-3-phosphate O-acyltransferase activity"/>
    <property type="evidence" value="ECO:0007669"/>
    <property type="project" value="TreeGrafter"/>
</dbReference>
<dbReference type="PANTHER" id="PTHR12563">
    <property type="entry name" value="GLYCEROL-3-PHOSPHATE ACYLTRANSFERASE"/>
    <property type="match status" value="1"/>
</dbReference>
<name>A0A4W3HW45_CALMI</name>
<dbReference type="AlphaFoldDB" id="A0A4W3HW45"/>
<feature type="domain" description="Phospholipid/glycerol acyltransferase" evidence="1">
    <location>
        <begin position="13"/>
        <end position="146"/>
    </location>
</feature>
<reference evidence="2" key="4">
    <citation type="submission" date="2025-08" db="UniProtKB">
        <authorList>
            <consortium name="Ensembl"/>
        </authorList>
    </citation>
    <scope>IDENTIFICATION</scope>
</reference>
<dbReference type="GeneTree" id="ENSGT00520000055570"/>
<dbReference type="STRING" id="7868.ENSCMIP00000021698"/>
<organism evidence="2 3">
    <name type="scientific">Callorhinchus milii</name>
    <name type="common">Ghost shark</name>
    <dbReference type="NCBI Taxonomy" id="7868"/>
    <lineage>
        <taxon>Eukaryota</taxon>
        <taxon>Metazoa</taxon>
        <taxon>Chordata</taxon>
        <taxon>Craniata</taxon>
        <taxon>Vertebrata</taxon>
        <taxon>Chondrichthyes</taxon>
        <taxon>Holocephali</taxon>
        <taxon>Chimaeriformes</taxon>
        <taxon>Callorhinchidae</taxon>
        <taxon>Callorhinchus</taxon>
    </lineage>
</organism>
<dbReference type="OMA" id="SNARLHY"/>
<dbReference type="PANTHER" id="PTHR12563:SF15">
    <property type="entry name" value="GLYCEROL-3-PHOSPHATE ACYLTRANSFERASE 2, MITOCHONDRIAL"/>
    <property type="match status" value="1"/>
</dbReference>
<dbReference type="InterPro" id="IPR002123">
    <property type="entry name" value="Plipid/glycerol_acylTrfase"/>
</dbReference>
<dbReference type="Ensembl" id="ENSCMIT00000022083.1">
    <property type="protein sequence ID" value="ENSCMIP00000021698.1"/>
    <property type="gene ID" value="ENSCMIG00000009862.1"/>
</dbReference>
<evidence type="ECO:0000313" key="3">
    <source>
        <dbReference type="Proteomes" id="UP000314986"/>
    </source>
</evidence>
<dbReference type="InterPro" id="IPR022284">
    <property type="entry name" value="GPAT/DHAPAT"/>
</dbReference>
<reference evidence="3" key="3">
    <citation type="journal article" date="2014" name="Nature">
        <title>Elephant shark genome provides unique insights into gnathostome evolution.</title>
        <authorList>
            <consortium name="International Elephant Shark Genome Sequencing Consortium"/>
            <person name="Venkatesh B."/>
            <person name="Lee A.P."/>
            <person name="Ravi V."/>
            <person name="Maurya A.K."/>
            <person name="Lian M.M."/>
            <person name="Swann J.B."/>
            <person name="Ohta Y."/>
            <person name="Flajnik M.F."/>
            <person name="Sutoh Y."/>
            <person name="Kasahara M."/>
            <person name="Hoon S."/>
            <person name="Gangu V."/>
            <person name="Roy S.W."/>
            <person name="Irimia M."/>
            <person name="Korzh V."/>
            <person name="Kondrychyn I."/>
            <person name="Lim Z.W."/>
            <person name="Tay B.H."/>
            <person name="Tohari S."/>
            <person name="Kong K.W."/>
            <person name="Ho S."/>
            <person name="Lorente-Galdos B."/>
            <person name="Quilez J."/>
            <person name="Marques-Bonet T."/>
            <person name="Raney B.J."/>
            <person name="Ingham P.W."/>
            <person name="Tay A."/>
            <person name="Hillier L.W."/>
            <person name="Minx P."/>
            <person name="Boehm T."/>
            <person name="Wilson R.K."/>
            <person name="Brenner S."/>
            <person name="Warren W.C."/>
        </authorList>
    </citation>
    <scope>NUCLEOTIDE SEQUENCE [LARGE SCALE GENOMIC DNA]</scope>
</reference>
<reference evidence="2" key="5">
    <citation type="submission" date="2025-09" db="UniProtKB">
        <authorList>
            <consortium name="Ensembl"/>
        </authorList>
    </citation>
    <scope>IDENTIFICATION</scope>
</reference>
<dbReference type="GO" id="GO:0006631">
    <property type="term" value="P:fatty acid metabolic process"/>
    <property type="evidence" value="ECO:0007669"/>
    <property type="project" value="TreeGrafter"/>
</dbReference>
<dbReference type="SMART" id="SM00563">
    <property type="entry name" value="PlsC"/>
    <property type="match status" value="1"/>
</dbReference>
<evidence type="ECO:0000313" key="2">
    <source>
        <dbReference type="Ensembl" id="ENSCMIP00000021698.1"/>
    </source>
</evidence>
<protein>
    <recommendedName>
        <fullName evidence="1">Phospholipid/glycerol acyltransferase domain-containing protein</fullName>
    </recommendedName>
</protein>
<dbReference type="Pfam" id="PF01553">
    <property type="entry name" value="Acyltransferase"/>
    <property type="match status" value="1"/>
</dbReference>
<dbReference type="GO" id="GO:0006072">
    <property type="term" value="P:glycerol-3-phosphate metabolic process"/>
    <property type="evidence" value="ECO:0007669"/>
    <property type="project" value="TreeGrafter"/>
</dbReference>
<dbReference type="Pfam" id="PF19277">
    <property type="entry name" value="GPAT_C"/>
    <property type="match status" value="1"/>
</dbReference>
<dbReference type="GO" id="GO:0019432">
    <property type="term" value="P:triglyceride biosynthetic process"/>
    <property type="evidence" value="ECO:0007669"/>
    <property type="project" value="TreeGrafter"/>
</dbReference>
<keyword evidence="3" id="KW-1185">Reference proteome</keyword>
<sequence>MLRKARAQYGGPFIFVPVHKSRLDRLLVIFILFCHSVRVPYLTGGEDIRLPLLRSLLRRLGGIFIPQMAKGAKSSYTEDLNQAVLTSYIEELLRGQENLQLYLEEAVPRSVRPSLTGMVWLTCVFKAFQSKVIPDAALVPVGISYDRIIEGGCLEQTDPDSISLWAALCWMLGFVRRRYGCVRVDFGQPFSLKDYIENEGIRLRSSTLPLRELLLPCMFGSSSDAVYYERSQDWILTGEGLPQLDRRQQQLVTGLGRHLLYTATSCSAIMSTTIMASLLLQKHRQGTLLSVLARDFQWLTEEVLARHFDVGFSGQLRDVVLHALYLLRDCVTLRNFPLNDLLVTPKPTRRAVRELSVYSRGILPVFIYEAVAGEWLLLLLI</sequence>
<dbReference type="Proteomes" id="UP000314986">
    <property type="component" value="Unassembled WGS sequence"/>
</dbReference>
<proteinExistence type="predicted"/>
<reference evidence="3" key="1">
    <citation type="journal article" date="2006" name="Science">
        <title>Ancient noncoding elements conserved in the human genome.</title>
        <authorList>
            <person name="Venkatesh B."/>
            <person name="Kirkness E.F."/>
            <person name="Loh Y.H."/>
            <person name="Halpern A.L."/>
            <person name="Lee A.P."/>
            <person name="Johnson J."/>
            <person name="Dandona N."/>
            <person name="Viswanathan L.D."/>
            <person name="Tay A."/>
            <person name="Venter J.C."/>
            <person name="Strausberg R.L."/>
            <person name="Brenner S."/>
        </authorList>
    </citation>
    <scope>NUCLEOTIDE SEQUENCE [LARGE SCALE GENOMIC DNA]</scope>
</reference>
<dbReference type="GO" id="GO:0008654">
    <property type="term" value="P:phospholipid biosynthetic process"/>
    <property type="evidence" value="ECO:0007669"/>
    <property type="project" value="TreeGrafter"/>
</dbReference>
<reference evidence="3" key="2">
    <citation type="journal article" date="2007" name="PLoS Biol.">
        <title>Survey sequencing and comparative analysis of the elephant shark (Callorhinchus milii) genome.</title>
        <authorList>
            <person name="Venkatesh B."/>
            <person name="Kirkness E.F."/>
            <person name="Loh Y.H."/>
            <person name="Halpern A.L."/>
            <person name="Lee A.P."/>
            <person name="Johnson J."/>
            <person name="Dandona N."/>
            <person name="Viswanathan L.D."/>
            <person name="Tay A."/>
            <person name="Venter J.C."/>
            <person name="Strausberg R.L."/>
            <person name="Brenner S."/>
        </authorList>
    </citation>
    <scope>NUCLEOTIDE SEQUENCE [LARGE SCALE GENOMIC DNA]</scope>
</reference>